<dbReference type="STRING" id="60137.SAMN04488041_10312"/>
<comment type="cofactor">
    <cofactor evidence="1">
        <name>(R)-lipoate</name>
        <dbReference type="ChEBI" id="CHEBI:83088"/>
    </cofactor>
</comment>
<dbReference type="InterPro" id="IPR000089">
    <property type="entry name" value="Biotin_lipoyl"/>
</dbReference>
<accession>A0A1H2VP48</accession>
<keyword evidence="2" id="KW-0450">Lipoyl</keyword>
<name>A0A1H2VP48_9RHOB</name>
<sequence>MATDIVIPSDLWEEDEETVITGWLADDGATVEEGALVAEIMTAKVQYEINAPASGTLRIKEEADAVVPKGAVIGSVE</sequence>
<dbReference type="Gene3D" id="2.40.50.100">
    <property type="match status" value="1"/>
</dbReference>
<dbReference type="AlphaFoldDB" id="A0A1H2VP48"/>
<feature type="domain" description="Lipoyl-binding" evidence="3">
    <location>
        <begin position="16"/>
        <end position="73"/>
    </location>
</feature>
<dbReference type="InterPro" id="IPR011053">
    <property type="entry name" value="Single_hybrid_motif"/>
</dbReference>
<evidence type="ECO:0000313" key="4">
    <source>
        <dbReference type="EMBL" id="SDW70058.1"/>
    </source>
</evidence>
<dbReference type="InterPro" id="IPR003016">
    <property type="entry name" value="2-oxoA_DH_lipoyl-BS"/>
</dbReference>
<evidence type="ECO:0000256" key="1">
    <source>
        <dbReference type="ARBA" id="ARBA00001938"/>
    </source>
</evidence>
<reference evidence="5" key="1">
    <citation type="submission" date="2016-10" db="EMBL/GenBank/DDBJ databases">
        <authorList>
            <person name="Varghese N."/>
            <person name="Submissions S."/>
        </authorList>
    </citation>
    <scope>NUCLEOTIDE SEQUENCE [LARGE SCALE GENOMIC DNA]</scope>
    <source>
        <strain evidence="5">DSM 10014</strain>
    </source>
</reference>
<evidence type="ECO:0000256" key="2">
    <source>
        <dbReference type="ARBA" id="ARBA00022823"/>
    </source>
</evidence>
<dbReference type="Proteomes" id="UP000183076">
    <property type="component" value="Unassembled WGS sequence"/>
</dbReference>
<dbReference type="GeneID" id="94021131"/>
<dbReference type="SUPFAM" id="SSF51230">
    <property type="entry name" value="Single hybrid motif"/>
    <property type="match status" value="1"/>
</dbReference>
<dbReference type="RefSeq" id="WP_074635217.1">
    <property type="nucleotide sequence ID" value="NZ_CP049344.1"/>
</dbReference>
<organism evidence="4 5">
    <name type="scientific">Sulfitobacter pontiacus</name>
    <dbReference type="NCBI Taxonomy" id="60137"/>
    <lineage>
        <taxon>Bacteria</taxon>
        <taxon>Pseudomonadati</taxon>
        <taxon>Pseudomonadota</taxon>
        <taxon>Alphaproteobacteria</taxon>
        <taxon>Rhodobacterales</taxon>
        <taxon>Roseobacteraceae</taxon>
        <taxon>Sulfitobacter</taxon>
    </lineage>
</organism>
<proteinExistence type="predicted"/>
<evidence type="ECO:0000313" key="5">
    <source>
        <dbReference type="Proteomes" id="UP000183076"/>
    </source>
</evidence>
<dbReference type="EMBL" id="FNNB01000003">
    <property type="protein sequence ID" value="SDW70058.1"/>
    <property type="molecule type" value="Genomic_DNA"/>
</dbReference>
<dbReference type="PROSITE" id="PS00189">
    <property type="entry name" value="LIPOYL"/>
    <property type="match status" value="1"/>
</dbReference>
<evidence type="ECO:0000259" key="3">
    <source>
        <dbReference type="Pfam" id="PF00364"/>
    </source>
</evidence>
<gene>
    <name evidence="4" type="ORF">SAMN04488041_10312</name>
</gene>
<dbReference type="Pfam" id="PF00364">
    <property type="entry name" value="Biotin_lipoyl"/>
    <property type="match status" value="1"/>
</dbReference>
<protein>
    <submittedName>
        <fullName evidence="4">Biotin-requiring enzyme</fullName>
    </submittedName>
</protein>